<reference evidence="5" key="1">
    <citation type="journal article" date="2017" name="Nat. Microbiol.">
        <title>Global analysis of biosynthetic gene clusters reveals vast potential of secondary metabolite production in Penicillium species.</title>
        <authorList>
            <person name="Nielsen J.C."/>
            <person name="Grijseels S."/>
            <person name="Prigent S."/>
            <person name="Ji B."/>
            <person name="Dainat J."/>
            <person name="Nielsen K.F."/>
            <person name="Frisvad J.C."/>
            <person name="Workman M."/>
            <person name="Nielsen J."/>
        </authorList>
    </citation>
    <scope>NUCLEOTIDE SEQUENCE [LARGE SCALE GENOMIC DNA]</scope>
    <source>
        <strain evidence="5">IBT 29525</strain>
    </source>
</reference>
<dbReference type="Proteomes" id="UP000191612">
    <property type="component" value="Unassembled WGS sequence"/>
</dbReference>
<feature type="domain" description="AMP-dependent synthetase/ligase" evidence="2">
    <location>
        <begin position="42"/>
        <end position="403"/>
    </location>
</feature>
<feature type="domain" description="AMP-binding enzyme C-terminal" evidence="3">
    <location>
        <begin position="456"/>
        <end position="531"/>
    </location>
</feature>
<evidence type="ECO:0000256" key="1">
    <source>
        <dbReference type="ARBA" id="ARBA00006432"/>
    </source>
</evidence>
<dbReference type="PANTHER" id="PTHR43201:SF8">
    <property type="entry name" value="ACYL-COA SYNTHETASE FAMILY MEMBER 3"/>
    <property type="match status" value="1"/>
</dbReference>
<dbReference type="Gene3D" id="3.40.50.12780">
    <property type="entry name" value="N-terminal domain of ligase-like"/>
    <property type="match status" value="1"/>
</dbReference>
<name>A0A1V6QS48_9EURO</name>
<organism evidence="4 5">
    <name type="scientific">Penicillium solitum</name>
    <dbReference type="NCBI Taxonomy" id="60172"/>
    <lineage>
        <taxon>Eukaryota</taxon>
        <taxon>Fungi</taxon>
        <taxon>Dikarya</taxon>
        <taxon>Ascomycota</taxon>
        <taxon>Pezizomycotina</taxon>
        <taxon>Eurotiomycetes</taxon>
        <taxon>Eurotiomycetidae</taxon>
        <taxon>Eurotiales</taxon>
        <taxon>Aspergillaceae</taxon>
        <taxon>Penicillium</taxon>
    </lineage>
</organism>
<dbReference type="PANTHER" id="PTHR43201">
    <property type="entry name" value="ACYL-COA SYNTHETASE"/>
    <property type="match status" value="1"/>
</dbReference>
<dbReference type="InterPro" id="IPR042099">
    <property type="entry name" value="ANL_N_sf"/>
</dbReference>
<dbReference type="SUPFAM" id="SSF56801">
    <property type="entry name" value="Acetyl-CoA synthetase-like"/>
    <property type="match status" value="1"/>
</dbReference>
<accession>A0A1V6QS48</accession>
<dbReference type="GO" id="GO:0031956">
    <property type="term" value="F:medium-chain fatty acid-CoA ligase activity"/>
    <property type="evidence" value="ECO:0007669"/>
    <property type="project" value="TreeGrafter"/>
</dbReference>
<evidence type="ECO:0000313" key="4">
    <source>
        <dbReference type="EMBL" id="OQD92045.1"/>
    </source>
</evidence>
<dbReference type="STRING" id="60172.A0A1V6QS48"/>
<dbReference type="Gene3D" id="3.30.300.30">
    <property type="match status" value="1"/>
</dbReference>
<dbReference type="Pfam" id="PF00501">
    <property type="entry name" value="AMP-binding"/>
    <property type="match status" value="1"/>
</dbReference>
<evidence type="ECO:0000259" key="3">
    <source>
        <dbReference type="Pfam" id="PF13193"/>
    </source>
</evidence>
<evidence type="ECO:0000313" key="5">
    <source>
        <dbReference type="Proteomes" id="UP000191612"/>
    </source>
</evidence>
<dbReference type="EMBL" id="MDYO01000045">
    <property type="protein sequence ID" value="OQD92045.1"/>
    <property type="molecule type" value="Genomic_DNA"/>
</dbReference>
<dbReference type="OrthoDB" id="6614653at2759"/>
<evidence type="ECO:0000259" key="2">
    <source>
        <dbReference type="Pfam" id="PF00501"/>
    </source>
</evidence>
<protein>
    <recommendedName>
        <fullName evidence="6">AMP-dependent synthetase/ligase domain-containing protein</fullName>
    </recommendedName>
</protein>
<dbReference type="Pfam" id="PF13193">
    <property type="entry name" value="AMP-binding_C"/>
    <property type="match status" value="1"/>
</dbReference>
<sequence>MSLATTSAGHPADPKHIGDNVLPNFPIFNRLLYLAGQSTQIAINDVTYGHKATYAQLLSDVLHVRNDLRKRLCPSVHAQLLRGERVSINLIAPGGYEFSTALLATLAIGAVIVPISVAVPLEEALYFASTCQSAALLCSSNLSAFAEQLARRIQEARNPEFVSMAIRPSICKPLTSPQNIVISSDHYLDYHGPGLAIFTSGTSGPPKCAVKRRSFLDQNAKAITDWYGLKESDVVLHTLPVHHATGIGISFIPFLLAGATIEFQSSGFKPDQIWERWRQGGLTVFSGVPTMYIRLMRHFEDVLSKRPDVNAYVQSAAAFRLMMSGSAALPFSLQKNWSKLLNGKRILERYGATEFSSVFSVKPGDSHNPDGSVGKVFFGLEVKLSNGDEGEILVKSPHMFTEYMFDPKATTAAFTPDGFYKTGDIARKEGDYYFILGRASIDILKSGGYKISALDIEREILNLPYISEVTVVGVDDDEYGQRVAAVVVLRDGVPSLSLERLRMDLREHLARYKMPTLLRVVGELPKSSSGKVVKRQLKKLLFPDQGHPDIQLWKSRKQKF</sequence>
<evidence type="ECO:0008006" key="6">
    <source>
        <dbReference type="Google" id="ProtNLM"/>
    </source>
</evidence>
<dbReference type="InterPro" id="IPR000873">
    <property type="entry name" value="AMP-dep_synth/lig_dom"/>
</dbReference>
<dbReference type="InterPro" id="IPR025110">
    <property type="entry name" value="AMP-bd_C"/>
</dbReference>
<dbReference type="AlphaFoldDB" id="A0A1V6QS48"/>
<dbReference type="InterPro" id="IPR045851">
    <property type="entry name" value="AMP-bd_C_sf"/>
</dbReference>
<comment type="caution">
    <text evidence="4">The sequence shown here is derived from an EMBL/GenBank/DDBJ whole genome shotgun (WGS) entry which is preliminary data.</text>
</comment>
<keyword evidence="5" id="KW-1185">Reference proteome</keyword>
<gene>
    <name evidence="4" type="ORF">PENSOL_c045G11525</name>
</gene>
<proteinExistence type="inferred from homology"/>
<comment type="similarity">
    <text evidence="1">Belongs to the ATP-dependent AMP-binding enzyme family.</text>
</comment>
<dbReference type="GO" id="GO:0006631">
    <property type="term" value="P:fatty acid metabolic process"/>
    <property type="evidence" value="ECO:0007669"/>
    <property type="project" value="TreeGrafter"/>
</dbReference>